<keyword evidence="2" id="KW-1185">Reference proteome</keyword>
<organism evidence="1 2">
    <name type="scientific">Populus alba x Populus x berolinensis</name>
    <dbReference type="NCBI Taxonomy" id="444605"/>
    <lineage>
        <taxon>Eukaryota</taxon>
        <taxon>Viridiplantae</taxon>
        <taxon>Streptophyta</taxon>
        <taxon>Embryophyta</taxon>
        <taxon>Tracheophyta</taxon>
        <taxon>Spermatophyta</taxon>
        <taxon>Magnoliopsida</taxon>
        <taxon>eudicotyledons</taxon>
        <taxon>Gunneridae</taxon>
        <taxon>Pentapetalae</taxon>
        <taxon>rosids</taxon>
        <taxon>fabids</taxon>
        <taxon>Malpighiales</taxon>
        <taxon>Salicaceae</taxon>
        <taxon>Saliceae</taxon>
        <taxon>Populus</taxon>
    </lineage>
</organism>
<reference evidence="1" key="1">
    <citation type="journal article" date="2023" name="Mol. Ecol. Resour.">
        <title>Chromosome-level genome assembly of a triploid poplar Populus alba 'Berolinensis'.</title>
        <authorList>
            <person name="Chen S."/>
            <person name="Yu Y."/>
            <person name="Wang X."/>
            <person name="Wang S."/>
            <person name="Zhang T."/>
            <person name="Zhou Y."/>
            <person name="He R."/>
            <person name="Meng N."/>
            <person name="Wang Y."/>
            <person name="Liu W."/>
            <person name="Liu Z."/>
            <person name="Liu J."/>
            <person name="Guo Q."/>
            <person name="Huang H."/>
            <person name="Sederoff R.R."/>
            <person name="Wang G."/>
            <person name="Qu G."/>
            <person name="Chen S."/>
        </authorList>
    </citation>
    <scope>NUCLEOTIDE SEQUENCE</scope>
    <source>
        <strain evidence="1">SC-2020</strain>
    </source>
</reference>
<protein>
    <submittedName>
        <fullName evidence="1">Uncharacterized protein</fullName>
    </submittedName>
</protein>
<sequence length="67" mass="7009">MEEEEATGVVVADVGSVRGCAVAGNGIWCSGYWRRKEDQTTGVDSNDDGGDRFAASVKAGWLLEGDG</sequence>
<evidence type="ECO:0000313" key="2">
    <source>
        <dbReference type="Proteomes" id="UP001164929"/>
    </source>
</evidence>
<comment type="caution">
    <text evidence="1">The sequence shown here is derived from an EMBL/GenBank/DDBJ whole genome shotgun (WGS) entry which is preliminary data.</text>
</comment>
<accession>A0AAD6RDX8</accession>
<dbReference type="EMBL" id="JAQIZT010000002">
    <property type="protein sequence ID" value="KAJ7007023.1"/>
    <property type="molecule type" value="Genomic_DNA"/>
</dbReference>
<proteinExistence type="predicted"/>
<dbReference type="AlphaFoldDB" id="A0AAD6RDX8"/>
<name>A0AAD6RDX8_9ROSI</name>
<dbReference type="Proteomes" id="UP001164929">
    <property type="component" value="Chromosome 2"/>
</dbReference>
<evidence type="ECO:0000313" key="1">
    <source>
        <dbReference type="EMBL" id="KAJ7007023.1"/>
    </source>
</evidence>
<gene>
    <name evidence="1" type="ORF">NC653_006169</name>
</gene>